<dbReference type="InterPro" id="IPR000731">
    <property type="entry name" value="SSD"/>
</dbReference>
<feature type="transmembrane region" description="Helical" evidence="8">
    <location>
        <begin position="410"/>
        <end position="430"/>
    </location>
</feature>
<keyword evidence="4 8" id="KW-0812">Transmembrane</keyword>
<evidence type="ECO:0000313" key="10">
    <source>
        <dbReference type="EMBL" id="SEN27465.1"/>
    </source>
</evidence>
<dbReference type="InterPro" id="IPR050545">
    <property type="entry name" value="Mycobact_MmpL"/>
</dbReference>
<accession>A0A1H8F744</accession>
<keyword evidence="6 8" id="KW-0472">Membrane</keyword>
<dbReference type="PANTHER" id="PTHR33406">
    <property type="entry name" value="MEMBRANE PROTEIN MJ1562-RELATED"/>
    <property type="match status" value="1"/>
</dbReference>
<dbReference type="STRING" id="310780.SAMN05216267_1003163"/>
<keyword evidence="3" id="KW-1003">Cell membrane</keyword>
<protein>
    <submittedName>
        <fullName evidence="10">Putative drug exporter of the RND superfamily</fullName>
    </submittedName>
</protein>
<dbReference type="Proteomes" id="UP000181951">
    <property type="component" value="Unassembled WGS sequence"/>
</dbReference>
<dbReference type="AlphaFoldDB" id="A0A1H8F744"/>
<dbReference type="GO" id="GO:0005886">
    <property type="term" value="C:plasma membrane"/>
    <property type="evidence" value="ECO:0007669"/>
    <property type="project" value="UniProtKB-SubCell"/>
</dbReference>
<dbReference type="Gene3D" id="1.20.1640.10">
    <property type="entry name" value="Multidrug efflux transporter AcrB transmembrane domain"/>
    <property type="match status" value="2"/>
</dbReference>
<evidence type="ECO:0000256" key="3">
    <source>
        <dbReference type="ARBA" id="ARBA00022475"/>
    </source>
</evidence>
<dbReference type="PANTHER" id="PTHR33406:SF6">
    <property type="entry name" value="MEMBRANE PROTEIN YDGH-RELATED"/>
    <property type="match status" value="1"/>
</dbReference>
<feature type="compositionally biased region" description="Pro residues" evidence="7">
    <location>
        <begin position="1"/>
        <end position="22"/>
    </location>
</feature>
<feature type="transmembrane region" description="Helical" evidence="8">
    <location>
        <begin position="577"/>
        <end position="598"/>
    </location>
</feature>
<gene>
    <name evidence="10" type="ORF">SAMN05216267_1003163</name>
</gene>
<feature type="domain" description="SSD" evidence="9">
    <location>
        <begin position="256"/>
        <end position="374"/>
    </location>
</feature>
<organism evidence="10 11">
    <name type="scientific">Actinacidiphila rubida</name>
    <dbReference type="NCBI Taxonomy" id="310780"/>
    <lineage>
        <taxon>Bacteria</taxon>
        <taxon>Bacillati</taxon>
        <taxon>Actinomycetota</taxon>
        <taxon>Actinomycetes</taxon>
        <taxon>Kitasatosporales</taxon>
        <taxon>Streptomycetaceae</taxon>
        <taxon>Actinacidiphila</taxon>
    </lineage>
</organism>
<comment type="subcellular location">
    <subcellularLocation>
        <location evidence="1">Cell membrane</location>
        <topology evidence="1">Multi-pass membrane protein</topology>
    </subcellularLocation>
</comment>
<feature type="transmembrane region" description="Helical" evidence="8">
    <location>
        <begin position="610"/>
        <end position="630"/>
    </location>
</feature>
<evidence type="ECO:0000256" key="1">
    <source>
        <dbReference type="ARBA" id="ARBA00004651"/>
    </source>
</evidence>
<dbReference type="EMBL" id="FODD01000003">
    <property type="protein sequence ID" value="SEN27465.1"/>
    <property type="molecule type" value="Genomic_DNA"/>
</dbReference>
<feature type="transmembrane region" description="Helical" evidence="8">
    <location>
        <begin position="58"/>
        <end position="78"/>
    </location>
</feature>
<feature type="region of interest" description="Disordered" evidence="7">
    <location>
        <begin position="1"/>
        <end position="53"/>
    </location>
</feature>
<evidence type="ECO:0000256" key="2">
    <source>
        <dbReference type="ARBA" id="ARBA00010157"/>
    </source>
</evidence>
<dbReference type="SUPFAM" id="SSF82866">
    <property type="entry name" value="Multidrug efflux transporter AcrB transmembrane domain"/>
    <property type="match status" value="2"/>
</dbReference>
<evidence type="ECO:0000313" key="11">
    <source>
        <dbReference type="Proteomes" id="UP000181951"/>
    </source>
</evidence>
<evidence type="ECO:0000256" key="7">
    <source>
        <dbReference type="SAM" id="MobiDB-lite"/>
    </source>
</evidence>
<comment type="similarity">
    <text evidence="2">Belongs to the resistance-nodulation-cell division (RND) (TC 2.A.6) family. MmpL subfamily.</text>
</comment>
<feature type="transmembrane region" description="Helical" evidence="8">
    <location>
        <begin position="686"/>
        <end position="711"/>
    </location>
</feature>
<evidence type="ECO:0000256" key="6">
    <source>
        <dbReference type="ARBA" id="ARBA00023136"/>
    </source>
</evidence>
<feature type="transmembrane region" description="Helical" evidence="8">
    <location>
        <begin position="553"/>
        <end position="570"/>
    </location>
</feature>
<evidence type="ECO:0000259" key="9">
    <source>
        <dbReference type="PROSITE" id="PS50156"/>
    </source>
</evidence>
<keyword evidence="5 8" id="KW-1133">Transmembrane helix</keyword>
<evidence type="ECO:0000256" key="5">
    <source>
        <dbReference type="ARBA" id="ARBA00022989"/>
    </source>
</evidence>
<dbReference type="PROSITE" id="PS50156">
    <property type="entry name" value="SSD"/>
    <property type="match status" value="1"/>
</dbReference>
<feature type="transmembrane region" description="Helical" evidence="8">
    <location>
        <begin position="353"/>
        <end position="375"/>
    </location>
</feature>
<reference evidence="10 11" key="1">
    <citation type="submission" date="2016-10" db="EMBL/GenBank/DDBJ databases">
        <authorList>
            <person name="de Groot N.N."/>
        </authorList>
    </citation>
    <scope>NUCLEOTIDE SEQUENCE [LARGE SCALE GENOMIC DNA]</scope>
    <source>
        <strain evidence="10 11">CGMCC 4.2026</strain>
    </source>
</reference>
<evidence type="ECO:0000256" key="4">
    <source>
        <dbReference type="ARBA" id="ARBA00022692"/>
    </source>
</evidence>
<dbReference type="Pfam" id="PF03176">
    <property type="entry name" value="MMPL"/>
    <property type="match status" value="2"/>
</dbReference>
<proteinExistence type="inferred from homology"/>
<feature type="transmembrane region" description="Helical" evidence="8">
    <location>
        <begin position="277"/>
        <end position="296"/>
    </location>
</feature>
<feature type="transmembrane region" description="Helical" evidence="8">
    <location>
        <begin position="651"/>
        <end position="674"/>
    </location>
</feature>
<feature type="transmembrane region" description="Helical" evidence="8">
    <location>
        <begin position="213"/>
        <end position="234"/>
    </location>
</feature>
<sequence>MRAEPTPPMSPNPPDSLIPPGSPGSALRVSPAGAAADQGTARPVPPAPPPAAGARRRALPWAVIALWIVVLAVSGVFAGKLGGVKHDEAVDYLPASAQSTQVARIQQAMPGGGATDLVLVYRRASGLTAADQDAVRRQTAALGTAYALVGAAPHTVTAADGRTAMVPVAIAESAGKPEDVVKAVRARLADGRPSGLQVLVGGPGAAQADAKGVFASIDGTLLMSTAAVVALLLILTYRSPFLWLVPLGVVGVAAGTATAVVYGLVEAFGLTVSNMSSSVMTVLIFGAGTDYALLLISRYRDELRHRAEPYEAMTAALRGVGPAVLTSAATVVAGLLCLLAADLNSSRGLGPVGAVGIVCALAAMTTLLPAVLVLLGRRVFWPLVPSYGSESRAGRGVYRRIGGLVTRRPLVALAASVIAVGALALGIGNLPGALRQDDTFTTTPDSVAADTILHRAFPSRSTQAVTVVVPTARAAAAAAAVRGTAGVASSTSGRSGGGWSEISVFPAAAPDSPAEHDTIRRLRAATAPEHALVGGVSAQRLDTASTSSRDRTLVVPLVLGAVFLLLAGLLRSLVAPLLLTAAMVAVWAAALGIGGLLFGPVLGLHGMDPGLPLLSFVFLVALGVDYGIFLMHRMREETVRGAEPRRATVTALEATGGVIASAGIVLAATFTVLASLPLVMMEEMGVVIALGVLLDTFVVRTFLVPAAAVLLGERVWWGGGSAAPSRLRRGVAMSSSASRR</sequence>
<keyword evidence="11" id="KW-1185">Reference proteome</keyword>
<evidence type="ECO:0000256" key="8">
    <source>
        <dbReference type="SAM" id="Phobius"/>
    </source>
</evidence>
<name>A0A1H8F744_9ACTN</name>
<feature type="transmembrane region" description="Helical" evidence="8">
    <location>
        <begin position="317"/>
        <end position="341"/>
    </location>
</feature>
<dbReference type="InterPro" id="IPR004869">
    <property type="entry name" value="MMPL_dom"/>
</dbReference>
<feature type="transmembrane region" description="Helical" evidence="8">
    <location>
        <begin position="241"/>
        <end position="265"/>
    </location>
</feature>